<evidence type="ECO:0000256" key="4">
    <source>
        <dbReference type="RuleBase" id="RU365069"/>
    </source>
</evidence>
<proteinExistence type="inferred from homology"/>
<dbReference type="OrthoDB" id="26242at2759"/>
<keyword evidence="3 4" id="KW-0268">Exocytosis</keyword>
<keyword evidence="2 4" id="KW-0813">Transport</keyword>
<dbReference type="GO" id="GO:0006887">
    <property type="term" value="P:exocytosis"/>
    <property type="evidence" value="ECO:0007669"/>
    <property type="project" value="UniProtKB-KW"/>
</dbReference>
<comment type="caution">
    <text evidence="7">The sequence shown here is derived from an EMBL/GenBank/DDBJ whole genome shotgun (WGS) entry which is preliminary data.</text>
</comment>
<reference evidence="7" key="1">
    <citation type="submission" date="2022-11" db="EMBL/GenBank/DDBJ databases">
        <authorList>
            <person name="Petersen C."/>
        </authorList>
    </citation>
    <scope>NUCLEOTIDE SEQUENCE</scope>
    <source>
        <strain evidence="7">IBT 30069</strain>
    </source>
</reference>
<evidence type="ECO:0000313" key="8">
    <source>
        <dbReference type="Proteomes" id="UP001149165"/>
    </source>
</evidence>
<dbReference type="PANTHER" id="PTHR13043:SF1">
    <property type="entry name" value="EXOCYST COMPLEX COMPONENT 2"/>
    <property type="match status" value="1"/>
</dbReference>
<organism evidence="7 8">
    <name type="scientific">Penicillium angulare</name>
    <dbReference type="NCBI Taxonomy" id="116970"/>
    <lineage>
        <taxon>Eukaryota</taxon>
        <taxon>Fungi</taxon>
        <taxon>Dikarya</taxon>
        <taxon>Ascomycota</taxon>
        <taxon>Pezizomycotina</taxon>
        <taxon>Eurotiomycetes</taxon>
        <taxon>Eurotiomycetidae</taxon>
        <taxon>Eurotiales</taxon>
        <taxon>Aspergillaceae</taxon>
        <taxon>Penicillium</taxon>
    </lineage>
</organism>
<feature type="compositionally biased region" description="Low complexity" evidence="5">
    <location>
        <begin position="223"/>
        <end position="238"/>
    </location>
</feature>
<comment type="function">
    <text evidence="4">Component of the exocyst complex involved in the docking of exocytic vesicles with fusion sites on the plasma membrane.</text>
</comment>
<dbReference type="InterPro" id="IPR039481">
    <property type="entry name" value="EXOC2/Sec5_N_dom"/>
</dbReference>
<dbReference type="GO" id="GO:0015031">
    <property type="term" value="P:protein transport"/>
    <property type="evidence" value="ECO:0007669"/>
    <property type="project" value="UniProtKB-KW"/>
</dbReference>
<keyword evidence="8" id="KW-1185">Reference proteome</keyword>
<dbReference type="InterPro" id="IPR029175">
    <property type="entry name" value="EXOC2/Sec5"/>
</dbReference>
<dbReference type="GO" id="GO:0006893">
    <property type="term" value="P:Golgi to plasma membrane transport"/>
    <property type="evidence" value="ECO:0007669"/>
    <property type="project" value="UniProtKB-UniRule"/>
</dbReference>
<dbReference type="PANTHER" id="PTHR13043">
    <property type="entry name" value="EXOCYST COMPLEX COMPONENT SEC5"/>
    <property type="match status" value="1"/>
</dbReference>
<reference evidence="7" key="2">
    <citation type="journal article" date="2023" name="IMA Fungus">
        <title>Comparative genomic study of the Penicillium genus elucidates a diverse pangenome and 15 lateral gene transfer events.</title>
        <authorList>
            <person name="Petersen C."/>
            <person name="Sorensen T."/>
            <person name="Nielsen M.R."/>
            <person name="Sondergaard T.E."/>
            <person name="Sorensen J.L."/>
            <person name="Fitzpatrick D.A."/>
            <person name="Frisvad J.C."/>
            <person name="Nielsen K.L."/>
        </authorList>
    </citation>
    <scope>NUCLEOTIDE SEQUENCE</scope>
    <source>
        <strain evidence="7">IBT 30069</strain>
    </source>
</reference>
<dbReference type="Proteomes" id="UP001149165">
    <property type="component" value="Unassembled WGS sequence"/>
</dbReference>
<comment type="similarity">
    <text evidence="1 4">Belongs to the SEC5 family.</text>
</comment>
<dbReference type="EMBL" id="JAPQKH010000005">
    <property type="protein sequence ID" value="KAJ5097211.1"/>
    <property type="molecule type" value="Genomic_DNA"/>
</dbReference>
<evidence type="ECO:0000259" key="6">
    <source>
        <dbReference type="Pfam" id="PF15469"/>
    </source>
</evidence>
<feature type="compositionally biased region" description="Basic and acidic residues" evidence="5">
    <location>
        <begin position="89"/>
        <end position="99"/>
    </location>
</feature>
<dbReference type="Pfam" id="PF15469">
    <property type="entry name" value="Sec5"/>
    <property type="match status" value="1"/>
</dbReference>
<keyword evidence="4" id="KW-0653">Protein transport</keyword>
<evidence type="ECO:0000256" key="2">
    <source>
        <dbReference type="ARBA" id="ARBA00022448"/>
    </source>
</evidence>
<accession>A0A9W9FBR7</accession>
<evidence type="ECO:0000256" key="5">
    <source>
        <dbReference type="SAM" id="MobiDB-lite"/>
    </source>
</evidence>
<comment type="subunit">
    <text evidence="4">Component of the exocyst complex.</text>
</comment>
<dbReference type="GO" id="GO:0000145">
    <property type="term" value="C:exocyst"/>
    <property type="evidence" value="ECO:0007669"/>
    <property type="project" value="UniProtKB-UniRule"/>
</dbReference>
<protein>
    <recommendedName>
        <fullName evidence="4">Exocyst complex component SEC5</fullName>
    </recommendedName>
</protein>
<evidence type="ECO:0000256" key="1">
    <source>
        <dbReference type="ARBA" id="ARBA00010578"/>
    </source>
</evidence>
<feature type="region of interest" description="Disordered" evidence="5">
    <location>
        <begin position="211"/>
        <end position="241"/>
    </location>
</feature>
<sequence length="1057" mass="117858">MSVELIAIVPRTPLQTTPKATPGIMSDLDVASHYNLPSEYPEEWPAALDEENGSDEEPLERTRSRPRKSRYFALERTPSDWRNGYGSRRGKETRENAHDDEPDPLGRGDSVLRILKQKGLRLEEESGKRSRFLLSSTSFSPALFLSQAHHSDSIESLIAGLDHLSHSIDQKSASLKVLVEANFERFVRAKATIDSVYTEMRDQGVAKEQTLAPRRSGHFRSLSGQRGVSPSPSSVGQVAPRKTALVKESEYGLKGIRAPLVEASVKAEEVWGPALGGRDREQVLKSVMETMEKQRDVYEIGSHLSKSIQQRDYDSVFEQYTKARTLANRAKSIVEQASSSRRQLSDHEAHTILAMGRMWLDVDEQIHLFKRELWRRLGDAPTTSTTSTASGPVEEHMELIGALLELGVDDNPIWTWLHSRYEFLKTKIISFCERCKVEIEILRRRLAAEDKPSAKTVASYLRLAPRDGSADVQERLDTDHVIELWDCIKTYLDRLLSSQGGLVGELLDFWEVAHAFIDGSRQRLLPVGFEGESRKHHKLSPANVEELERGAVELVNLIRDNVLALFNEPPTEDISLLSSPIPPSPTTPVSHGVTPTESRFKLDPKNLPIIAPQRGEHWEGFAFWPPFSNSLSGVHYLSKFLVIVGTAASEMAALRPVSSSGSTYDLLKSLVSVARERSARIACTAWSKDAEVCKMLEDWTRDSEKRDLTKMPGLFVGFESAILGGMQKILYISEAMSKSGTVDVVTQPPAKLLQMVRTQFVSSVYKALSGLVENAEHATPSDEDNEWVITRPVMASQALDAALSVLAADSVNSQDRNVRILLTLSNLKALQSEYVPQLITNFEVSFSVKLTEEGKTIRDVLKQIEDRLFQSYTTPTIGLLTKTITTGIESPDWVPQTDRPDQVRPYVYKTLLALVLVHTEISTTIPSTVSAGASRASPNSPTSLLNSVLTHLLVQISTALLNSFRSRDNFALSALMQATLDTEFIAQTLSQYSTEEASGIQSQIYVELDRRTTNEARAKLQADLGELRVVLKRLRDRTKGEFACFRKPRSGHKHTPT</sequence>
<gene>
    <name evidence="7" type="ORF">N7456_007932</name>
</gene>
<dbReference type="AlphaFoldDB" id="A0A9W9FBR7"/>
<evidence type="ECO:0000313" key="7">
    <source>
        <dbReference type="EMBL" id="KAJ5097211.1"/>
    </source>
</evidence>
<feature type="compositionally biased region" description="Acidic residues" evidence="5">
    <location>
        <begin position="49"/>
        <end position="58"/>
    </location>
</feature>
<feature type="domain" description="Exocyst complex component EXOC2/Sec5 N-terminal" evidence="6">
    <location>
        <begin position="102"/>
        <end position="1045"/>
    </location>
</feature>
<feature type="region of interest" description="Disordered" evidence="5">
    <location>
        <begin position="49"/>
        <end position="108"/>
    </location>
</feature>
<name>A0A9W9FBR7_9EURO</name>
<evidence type="ECO:0000256" key="3">
    <source>
        <dbReference type="ARBA" id="ARBA00022483"/>
    </source>
</evidence>